<feature type="compositionally biased region" description="Low complexity" evidence="1">
    <location>
        <begin position="385"/>
        <end position="406"/>
    </location>
</feature>
<feature type="region of interest" description="Disordered" evidence="1">
    <location>
        <begin position="178"/>
        <end position="488"/>
    </location>
</feature>
<dbReference type="PANTHER" id="PTHR39611:SF2">
    <property type="entry name" value="HYDROXYPROLINE-RICH GLYCOPROTEIN DZ-HRGP"/>
    <property type="match status" value="1"/>
</dbReference>
<evidence type="ECO:0000313" key="3">
    <source>
        <dbReference type="EMBL" id="OBT92792.1"/>
    </source>
</evidence>
<dbReference type="AlphaFoldDB" id="A0A1B8GAE0"/>
<reference evidence="3 4" key="1">
    <citation type="submission" date="2016-03" db="EMBL/GenBank/DDBJ databases">
        <title>Comparative genomics of Pseudogymnoascus destructans, the fungus causing white-nose syndrome of bats.</title>
        <authorList>
            <person name="Palmer J.M."/>
            <person name="Drees K.P."/>
            <person name="Foster J.T."/>
            <person name="Lindner D.L."/>
        </authorList>
    </citation>
    <scope>NUCLEOTIDE SEQUENCE [LARGE SCALE GENOMIC DNA]</scope>
    <source>
        <strain evidence="3 4">UAMH 10579</strain>
    </source>
</reference>
<dbReference type="GeneID" id="28842497"/>
<dbReference type="Pfam" id="PF24355">
    <property type="entry name" value="DUF7514"/>
    <property type="match status" value="1"/>
</dbReference>
<name>A0A1B8GAE0_9PEZI</name>
<sequence>MAQPQDAAAAAAYYGDLLDSDKKPSRVMVALLTGIAKYIVKNLGDKDTKCLTPPKLAAFYKAVGGNYDSVFIDLPNPQISFIYQSIGCQHTLQPTPDDFHPPTIPALTTRGFVRWQTIEILLDPSGHVPFLQRAVHDFPILNPETGDRFPADLPASCLPQEPDAAIEKWHNKCAERLRRDSAADERPRSQNQAQDERFQSPYGKTSHTPTPRDSPRGGDYSNPKPEQHPRRQKPTRGGAHPPTKPRDTPPPPRRPATPPLEYEDARGRRRSVPKDYYRNIPASSRPSKYASDVPQQEGLRPHSGGPGGRRHSHPRHRRERSSSSSSWSSSSESVTTDPPTSPAYGARRKGKVKEQPVPQQQPQQQQGKSRRNAKPTAVPFAGRYSASSSPHPDPLAAAASAAAAAAVGGGLGGGLQNEKLRQDHRNRGLSMPNFRHAGNGGGPQIASYKIAVDPPPPADGKFNPATGPFAPSYPPNAWRSESRGGGANNVRWRDLVDIDIPIGGWVNKEPPVAPDAPPAVGGGAGGFGGGGNGGMGGREKYRREDFGNGKRERRSVSHEERARERERERRWERERERADSETDARMERRLGGRR</sequence>
<feature type="compositionally biased region" description="Gly residues" evidence="1">
    <location>
        <begin position="520"/>
        <end position="536"/>
    </location>
</feature>
<proteinExistence type="predicted"/>
<dbReference type="InterPro" id="IPR055936">
    <property type="entry name" value="DUF7514"/>
</dbReference>
<feature type="compositionally biased region" description="Pro residues" evidence="1">
    <location>
        <begin position="248"/>
        <end position="258"/>
    </location>
</feature>
<evidence type="ECO:0000256" key="1">
    <source>
        <dbReference type="SAM" id="MobiDB-lite"/>
    </source>
</evidence>
<feature type="compositionally biased region" description="Polar residues" evidence="1">
    <location>
        <begin position="202"/>
        <end position="211"/>
    </location>
</feature>
<organism evidence="3 4">
    <name type="scientific">Pseudogymnoascus verrucosus</name>
    <dbReference type="NCBI Taxonomy" id="342668"/>
    <lineage>
        <taxon>Eukaryota</taxon>
        <taxon>Fungi</taxon>
        <taxon>Dikarya</taxon>
        <taxon>Ascomycota</taxon>
        <taxon>Pezizomycotina</taxon>
        <taxon>Leotiomycetes</taxon>
        <taxon>Thelebolales</taxon>
        <taxon>Thelebolaceae</taxon>
        <taxon>Pseudogymnoascus</taxon>
    </lineage>
</organism>
<dbReference type="Proteomes" id="UP000091956">
    <property type="component" value="Unassembled WGS sequence"/>
</dbReference>
<dbReference type="PANTHER" id="PTHR39611">
    <property type="entry name" value="HYDROXYPROLINE-RICH GLYCOPROTEIN DZ-HRGP-RELATED"/>
    <property type="match status" value="1"/>
</dbReference>
<feature type="compositionally biased region" description="Basic and acidic residues" evidence="1">
    <location>
        <begin position="178"/>
        <end position="198"/>
    </location>
</feature>
<reference evidence="4" key="2">
    <citation type="journal article" date="2018" name="Nat. Commun.">
        <title>Extreme sensitivity to ultraviolet light in the fungal pathogen causing white-nose syndrome of bats.</title>
        <authorList>
            <person name="Palmer J.M."/>
            <person name="Drees K.P."/>
            <person name="Foster J.T."/>
            <person name="Lindner D.L."/>
        </authorList>
    </citation>
    <scope>NUCLEOTIDE SEQUENCE [LARGE SCALE GENOMIC DNA]</scope>
    <source>
        <strain evidence="4">UAMH 10579</strain>
    </source>
</reference>
<gene>
    <name evidence="3" type="ORF">VE01_09111</name>
</gene>
<dbReference type="STRING" id="342668.A0A1B8GAE0"/>
<feature type="compositionally biased region" description="Basic and acidic residues" evidence="1">
    <location>
        <begin position="537"/>
        <end position="594"/>
    </location>
</feature>
<evidence type="ECO:0000259" key="2">
    <source>
        <dbReference type="Pfam" id="PF24355"/>
    </source>
</evidence>
<feature type="compositionally biased region" description="Low complexity" evidence="1">
    <location>
        <begin position="355"/>
        <end position="366"/>
    </location>
</feature>
<dbReference type="OrthoDB" id="5420895at2759"/>
<feature type="region of interest" description="Disordered" evidence="1">
    <location>
        <begin position="509"/>
        <end position="594"/>
    </location>
</feature>
<protein>
    <recommendedName>
        <fullName evidence="2">DUF7514 domain-containing protein</fullName>
    </recommendedName>
</protein>
<keyword evidence="4" id="KW-1185">Reference proteome</keyword>
<dbReference type="EMBL" id="KV460262">
    <property type="protein sequence ID" value="OBT92792.1"/>
    <property type="molecule type" value="Genomic_DNA"/>
</dbReference>
<dbReference type="RefSeq" id="XP_018126525.1">
    <property type="nucleotide sequence ID" value="XM_018278527.2"/>
</dbReference>
<feature type="compositionally biased region" description="Low complexity" evidence="1">
    <location>
        <begin position="322"/>
        <end position="333"/>
    </location>
</feature>
<feature type="domain" description="DUF7514" evidence="2">
    <location>
        <begin position="15"/>
        <end position="174"/>
    </location>
</feature>
<accession>A0A1B8GAE0</accession>
<evidence type="ECO:0000313" key="4">
    <source>
        <dbReference type="Proteomes" id="UP000091956"/>
    </source>
</evidence>
<feature type="compositionally biased region" description="Basic residues" evidence="1">
    <location>
        <begin position="308"/>
        <end position="319"/>
    </location>
</feature>